<proteinExistence type="predicted"/>
<keyword evidence="4" id="KW-0418">Kinase</keyword>
<keyword evidence="1" id="KW-1133">Transmembrane helix</keyword>
<comment type="caution">
    <text evidence="4">The sequence shown here is derived from an EMBL/GenBank/DDBJ whole genome shotgun (WGS) entry which is preliminary data.</text>
</comment>
<reference evidence="4" key="2">
    <citation type="journal article" date="2021" name="PeerJ">
        <title>Extensive microbial diversity within the chicken gut microbiome revealed by metagenomics and culture.</title>
        <authorList>
            <person name="Gilroy R."/>
            <person name="Ravi A."/>
            <person name="Getino M."/>
            <person name="Pursley I."/>
            <person name="Horton D.L."/>
            <person name="Alikhan N.F."/>
            <person name="Baker D."/>
            <person name="Gharbi K."/>
            <person name="Hall N."/>
            <person name="Watson M."/>
            <person name="Adriaenssens E.M."/>
            <person name="Foster-Nyarko E."/>
            <person name="Jarju S."/>
            <person name="Secka A."/>
            <person name="Antonio M."/>
            <person name="Oren A."/>
            <person name="Chaudhuri R.R."/>
            <person name="La Ragione R."/>
            <person name="Hildebrand F."/>
            <person name="Pallen M.J."/>
        </authorList>
    </citation>
    <scope>NUCLEOTIDE SEQUENCE</scope>
    <source>
        <strain evidence="4">ChiSjej6B24-2974</strain>
    </source>
</reference>
<accession>A0A9D0ZNS0</accession>
<organism evidence="4 5">
    <name type="scientific">Candidatus Pullichristensenella stercorigallinarum</name>
    <dbReference type="NCBI Taxonomy" id="2840909"/>
    <lineage>
        <taxon>Bacteria</taxon>
        <taxon>Bacillati</taxon>
        <taxon>Bacillota</taxon>
        <taxon>Clostridia</taxon>
        <taxon>Candidatus Pullichristensenella</taxon>
    </lineage>
</organism>
<dbReference type="InterPro" id="IPR010559">
    <property type="entry name" value="Sig_transdc_His_kin_internal"/>
</dbReference>
<dbReference type="Proteomes" id="UP000824260">
    <property type="component" value="Unassembled WGS sequence"/>
</dbReference>
<protein>
    <submittedName>
        <fullName evidence="4">Histidine kinase</fullName>
    </submittedName>
</protein>
<feature type="domain" description="Histidine kinase/HSP90-like ATPase" evidence="2">
    <location>
        <begin position="474"/>
        <end position="563"/>
    </location>
</feature>
<reference evidence="4" key="1">
    <citation type="submission" date="2020-10" db="EMBL/GenBank/DDBJ databases">
        <authorList>
            <person name="Gilroy R."/>
        </authorList>
    </citation>
    <scope>NUCLEOTIDE SEQUENCE</scope>
    <source>
        <strain evidence="4">ChiSjej6B24-2974</strain>
    </source>
</reference>
<feature type="domain" description="Signal transduction histidine kinase internal region" evidence="3">
    <location>
        <begin position="378"/>
        <end position="456"/>
    </location>
</feature>
<dbReference type="Gene3D" id="3.30.565.10">
    <property type="entry name" value="Histidine kinase-like ATPase, C-terminal domain"/>
    <property type="match status" value="1"/>
</dbReference>
<dbReference type="Pfam" id="PF02518">
    <property type="entry name" value="HATPase_c"/>
    <property type="match status" value="1"/>
</dbReference>
<keyword evidence="1" id="KW-0812">Transmembrane</keyword>
<evidence type="ECO:0000313" key="5">
    <source>
        <dbReference type="Proteomes" id="UP000824260"/>
    </source>
</evidence>
<dbReference type="EMBL" id="DVFZ01000060">
    <property type="protein sequence ID" value="HIQ82679.1"/>
    <property type="molecule type" value="Genomic_DNA"/>
</dbReference>
<dbReference type="InterPro" id="IPR036890">
    <property type="entry name" value="HATPase_C_sf"/>
</dbReference>
<dbReference type="Pfam" id="PF06580">
    <property type="entry name" value="His_kinase"/>
    <property type="match status" value="1"/>
</dbReference>
<name>A0A9D0ZNS0_9FIRM</name>
<sequence>MARRRAKRSMRMRMTALFAMMAIIPAAVLGTVSLRLFSRTLESNGVQVSQNYLDFIDFRISTRMKTIHENALIFVYDNTVRDYCDPQASSIMSDQELFEAERYVERRMTNLFASENAYEVMLILGDGRMLSYTVKDFPSVRHTAVADYHTLPDEEFEIFDAWGEPRTVDGVEVVPYERMILSPTSGEETARLVILYKNIEFADLFSTYERDRGTEFFVVMDGKIAFCTSGEKFARDVTDVLQISTCTFPGSRGDLRASDAQLLSYLRNDRWGYTLVESIPTRIFTLMFGPTLKLMLGLAVLSVIVCFILGSIVSHSFTKPLYALIRRMNQNRFPASLEGNPIAGDEIAILNERYDDVFNRLETAIADYHEEQQKKKEAQIRALEFQINPHFLYNTLSTIVWLIDAGEADQAIEITQKLAEFFRVSISKGRDFISIREEIRHVQLYLDIQRARYEGQIFVRFMIPESLLDFNTPKLILQPLVENSIIHAMQKNHDRICHIEIFGYEEKDCVILAVEDDGETATEETIRAMNAFLQDRSSVHEGENYGIGISNVHDRIAMSFGAGYGLRYQRAFGHTIAWLRLKKLEGKRDV</sequence>
<dbReference type="GO" id="GO:0000155">
    <property type="term" value="F:phosphorelay sensor kinase activity"/>
    <property type="evidence" value="ECO:0007669"/>
    <property type="project" value="InterPro"/>
</dbReference>
<dbReference type="InterPro" id="IPR003594">
    <property type="entry name" value="HATPase_dom"/>
</dbReference>
<dbReference type="SUPFAM" id="SSF55874">
    <property type="entry name" value="ATPase domain of HSP90 chaperone/DNA topoisomerase II/histidine kinase"/>
    <property type="match status" value="1"/>
</dbReference>
<dbReference type="InterPro" id="IPR050640">
    <property type="entry name" value="Bact_2-comp_sensor_kinase"/>
</dbReference>
<evidence type="ECO:0000259" key="2">
    <source>
        <dbReference type="Pfam" id="PF02518"/>
    </source>
</evidence>
<feature type="transmembrane region" description="Helical" evidence="1">
    <location>
        <begin position="294"/>
        <end position="318"/>
    </location>
</feature>
<gene>
    <name evidence="4" type="ORF">IAA52_06200</name>
</gene>
<keyword evidence="4" id="KW-0808">Transferase</keyword>
<dbReference type="GO" id="GO:0016020">
    <property type="term" value="C:membrane"/>
    <property type="evidence" value="ECO:0007669"/>
    <property type="project" value="InterPro"/>
</dbReference>
<evidence type="ECO:0000259" key="3">
    <source>
        <dbReference type="Pfam" id="PF06580"/>
    </source>
</evidence>
<evidence type="ECO:0000313" key="4">
    <source>
        <dbReference type="EMBL" id="HIQ82679.1"/>
    </source>
</evidence>
<keyword evidence="1" id="KW-0472">Membrane</keyword>
<dbReference type="PANTHER" id="PTHR34220">
    <property type="entry name" value="SENSOR HISTIDINE KINASE YPDA"/>
    <property type="match status" value="1"/>
</dbReference>
<dbReference type="PANTHER" id="PTHR34220:SF7">
    <property type="entry name" value="SENSOR HISTIDINE KINASE YPDA"/>
    <property type="match status" value="1"/>
</dbReference>
<dbReference type="AlphaFoldDB" id="A0A9D0ZNS0"/>
<evidence type="ECO:0000256" key="1">
    <source>
        <dbReference type="SAM" id="Phobius"/>
    </source>
</evidence>